<dbReference type="STRING" id="1123029.SAMN02745172_00966"/>
<dbReference type="Pfam" id="PF02581">
    <property type="entry name" value="TMP-TENI"/>
    <property type="match status" value="1"/>
</dbReference>
<dbReference type="InterPro" id="IPR022998">
    <property type="entry name" value="ThiamineP_synth_TenI"/>
</dbReference>
<feature type="domain" description="Thiamine phosphate synthase/TenI" evidence="4">
    <location>
        <begin position="34"/>
        <end position="228"/>
    </location>
</feature>
<dbReference type="Gene3D" id="3.20.20.70">
    <property type="entry name" value="Aldolase class I"/>
    <property type="match status" value="1"/>
</dbReference>
<comment type="pathway">
    <text evidence="1">Cofactor biosynthesis; thiamine diphosphate biosynthesis.</text>
</comment>
<reference evidence="5 6" key="1">
    <citation type="submission" date="2016-12" db="EMBL/GenBank/DDBJ databases">
        <authorList>
            <person name="Song W.-J."/>
            <person name="Kurnit D.M."/>
        </authorList>
    </citation>
    <scope>NUCLEOTIDE SEQUENCE [LARGE SCALE GENOMIC DNA]</scope>
    <source>
        <strain evidence="5 6">DSM 19599</strain>
    </source>
</reference>
<dbReference type="GO" id="GO:0004789">
    <property type="term" value="F:thiamine-phosphate diphosphorylase activity"/>
    <property type="evidence" value="ECO:0007669"/>
    <property type="project" value="TreeGrafter"/>
</dbReference>
<organism evidence="5 6">
    <name type="scientific">Pseudoxanthobacter soli DSM 19599</name>
    <dbReference type="NCBI Taxonomy" id="1123029"/>
    <lineage>
        <taxon>Bacteria</taxon>
        <taxon>Pseudomonadati</taxon>
        <taxon>Pseudomonadota</taxon>
        <taxon>Alphaproteobacteria</taxon>
        <taxon>Hyphomicrobiales</taxon>
        <taxon>Segnochrobactraceae</taxon>
        <taxon>Pseudoxanthobacter</taxon>
    </lineage>
</organism>
<feature type="compositionally biased region" description="Basic and acidic residues" evidence="3">
    <location>
        <begin position="20"/>
        <end position="31"/>
    </location>
</feature>
<dbReference type="EMBL" id="FRXO01000002">
    <property type="protein sequence ID" value="SHO62361.1"/>
    <property type="molecule type" value="Genomic_DNA"/>
</dbReference>
<evidence type="ECO:0000256" key="3">
    <source>
        <dbReference type="SAM" id="MobiDB-lite"/>
    </source>
</evidence>
<feature type="region of interest" description="Disordered" evidence="3">
    <location>
        <begin position="1"/>
        <end position="32"/>
    </location>
</feature>
<gene>
    <name evidence="5" type="ORF">SAMN02745172_00966</name>
</gene>
<dbReference type="AlphaFoldDB" id="A0A1M7ZBS2"/>
<keyword evidence="6" id="KW-1185">Reference proteome</keyword>
<evidence type="ECO:0000313" key="6">
    <source>
        <dbReference type="Proteomes" id="UP000186406"/>
    </source>
</evidence>
<dbReference type="GO" id="GO:0009228">
    <property type="term" value="P:thiamine biosynthetic process"/>
    <property type="evidence" value="ECO:0007669"/>
    <property type="project" value="UniProtKB-KW"/>
</dbReference>
<sequence length="259" mass="27006">MSKSSQKKKGRAAGAPKSTADGRPREPERVRSRLFLVTDPAAEPEAAAAALAEALAGGDVAAVLISATGSDEAAYQRLAERLAPLAQGAGAAAIVVEDTRAAGRAKADGVHMQFSGRRDGGEEEHEDLAARDIRAAIERFHPDQIVGVGNIRDRHDAMSAAEDGCDYVFFGLLDLAPGEEVHPKTLAFAEWWAEVFEIPCVALAGTSLASVADVAETGADFIAVREAVWSHPEGPRAAVAEANRLIDAVFASADGTSPA</sequence>
<dbReference type="SUPFAM" id="SSF51391">
    <property type="entry name" value="Thiamin phosphate synthase"/>
    <property type="match status" value="1"/>
</dbReference>
<proteinExistence type="predicted"/>
<dbReference type="PANTHER" id="PTHR20857">
    <property type="entry name" value="THIAMINE-PHOSPHATE PYROPHOSPHORYLASE"/>
    <property type="match status" value="1"/>
</dbReference>
<dbReference type="InterPro" id="IPR013785">
    <property type="entry name" value="Aldolase_TIM"/>
</dbReference>
<name>A0A1M7ZBS2_9HYPH</name>
<dbReference type="Proteomes" id="UP000186406">
    <property type="component" value="Unassembled WGS sequence"/>
</dbReference>
<dbReference type="InterPro" id="IPR036206">
    <property type="entry name" value="ThiamineP_synth_sf"/>
</dbReference>
<dbReference type="CDD" id="cd00564">
    <property type="entry name" value="TMP_TenI"/>
    <property type="match status" value="1"/>
</dbReference>
<dbReference type="PANTHER" id="PTHR20857:SF15">
    <property type="entry name" value="THIAMINE-PHOSPHATE SYNTHASE"/>
    <property type="match status" value="1"/>
</dbReference>
<accession>A0A1M7ZBS2</accession>
<protein>
    <submittedName>
        <fullName evidence="5">Thiamine-phosphate pyrophosphorylase</fullName>
    </submittedName>
</protein>
<evidence type="ECO:0000313" key="5">
    <source>
        <dbReference type="EMBL" id="SHO62361.1"/>
    </source>
</evidence>
<dbReference type="RefSeq" id="WP_244530763.1">
    <property type="nucleotide sequence ID" value="NZ_FRXO01000002.1"/>
</dbReference>
<dbReference type="GO" id="GO:0005737">
    <property type="term" value="C:cytoplasm"/>
    <property type="evidence" value="ECO:0007669"/>
    <property type="project" value="TreeGrafter"/>
</dbReference>
<evidence type="ECO:0000259" key="4">
    <source>
        <dbReference type="Pfam" id="PF02581"/>
    </source>
</evidence>
<evidence type="ECO:0000256" key="2">
    <source>
        <dbReference type="ARBA" id="ARBA00022977"/>
    </source>
</evidence>
<keyword evidence="2" id="KW-0784">Thiamine biosynthesis</keyword>
<feature type="compositionally biased region" description="Basic residues" evidence="3">
    <location>
        <begin position="1"/>
        <end position="11"/>
    </location>
</feature>
<evidence type="ECO:0000256" key="1">
    <source>
        <dbReference type="ARBA" id="ARBA00004948"/>
    </source>
</evidence>